<dbReference type="Proteomes" id="UP001150569">
    <property type="component" value="Unassembled WGS sequence"/>
</dbReference>
<feature type="compositionally biased region" description="Polar residues" evidence="1">
    <location>
        <begin position="403"/>
        <end position="413"/>
    </location>
</feature>
<organism evidence="3 4">
    <name type="scientific">Tieghemiomyces parasiticus</name>
    <dbReference type="NCBI Taxonomy" id="78921"/>
    <lineage>
        <taxon>Eukaryota</taxon>
        <taxon>Fungi</taxon>
        <taxon>Fungi incertae sedis</taxon>
        <taxon>Zoopagomycota</taxon>
        <taxon>Kickxellomycotina</taxon>
        <taxon>Dimargaritomycetes</taxon>
        <taxon>Dimargaritales</taxon>
        <taxon>Dimargaritaceae</taxon>
        <taxon>Tieghemiomyces</taxon>
    </lineage>
</organism>
<dbReference type="PANTHER" id="PTHR46424:SF1">
    <property type="entry name" value="UBX DOMAIN-CONTAINING PROTEIN 4"/>
    <property type="match status" value="1"/>
</dbReference>
<dbReference type="SMART" id="SM00166">
    <property type="entry name" value="UBX"/>
    <property type="match status" value="1"/>
</dbReference>
<name>A0A9W8AAD1_9FUNG</name>
<evidence type="ECO:0000313" key="3">
    <source>
        <dbReference type="EMBL" id="KAJ1926592.1"/>
    </source>
</evidence>
<feature type="domain" description="UBX" evidence="2">
    <location>
        <begin position="218"/>
        <end position="297"/>
    </location>
</feature>
<gene>
    <name evidence="3" type="ORF">IWQ60_003672</name>
</gene>
<dbReference type="AlphaFoldDB" id="A0A9W8AAD1"/>
<evidence type="ECO:0000259" key="2">
    <source>
        <dbReference type="PROSITE" id="PS50033"/>
    </source>
</evidence>
<protein>
    <recommendedName>
        <fullName evidence="2">UBX domain-containing protein</fullName>
    </recommendedName>
</protein>
<accession>A0A9W8AAD1</accession>
<sequence>MAIQDVFEDPKVSGDSKRIIYPGVRGQRLRVCKRLSVTQHLDDRVVCLRLATNSDGAHMFGQIYTISKTPVVYIIKEGMPLHRLEEVLDPDDFAEKLCASKDTVPGSQRRDFSTTPNPPSLAEPTSPSPLGGNEPQLPSVPLARPAATPDTAPSSPPQATVTTAATASSTRRSPIIATPVEGAIVSSPEDASASPTTTEPAVEADPEEPTPSPAPRTLPTPPTQLLVRLLDGSVLRTRFDATETTLGDVDDYIREHRTDGTAPYYLIQLYPRRQYTSEQYSCTLAELDLCPSGTLVLKPAPESTVLRSLLNPVVGNTAHANTVAERSVLFFAWCFSYTQLIGAFVCGLFRRLFGTTTSPSDDRNDSPASETATSTARRPTVRHGPRVRTVHSAPDSDSERDTTYNGNSTNMRP</sequence>
<feature type="region of interest" description="Disordered" evidence="1">
    <location>
        <begin position="101"/>
        <end position="222"/>
    </location>
</feature>
<dbReference type="PANTHER" id="PTHR46424">
    <property type="entry name" value="UBX DOMAIN-CONTAINING PROTEIN 4"/>
    <property type="match status" value="1"/>
</dbReference>
<proteinExistence type="predicted"/>
<feature type="compositionally biased region" description="Basic residues" evidence="1">
    <location>
        <begin position="379"/>
        <end position="389"/>
    </location>
</feature>
<comment type="caution">
    <text evidence="3">The sequence shown here is derived from an EMBL/GenBank/DDBJ whole genome shotgun (WGS) entry which is preliminary data.</text>
</comment>
<dbReference type="GO" id="GO:0005783">
    <property type="term" value="C:endoplasmic reticulum"/>
    <property type="evidence" value="ECO:0007669"/>
    <property type="project" value="TreeGrafter"/>
</dbReference>
<dbReference type="Gene3D" id="3.10.20.90">
    <property type="entry name" value="Phosphatidylinositol 3-kinase Catalytic Subunit, Chain A, domain 1"/>
    <property type="match status" value="1"/>
</dbReference>
<feature type="compositionally biased region" description="Pro residues" evidence="1">
    <location>
        <begin position="209"/>
        <end position="222"/>
    </location>
</feature>
<dbReference type="InterPro" id="IPR029071">
    <property type="entry name" value="Ubiquitin-like_domsf"/>
</dbReference>
<dbReference type="OrthoDB" id="2445133at2759"/>
<dbReference type="Pfam" id="PF00789">
    <property type="entry name" value="UBX"/>
    <property type="match status" value="1"/>
</dbReference>
<dbReference type="InterPro" id="IPR001012">
    <property type="entry name" value="UBX_dom"/>
</dbReference>
<reference evidence="3" key="1">
    <citation type="submission" date="2022-07" db="EMBL/GenBank/DDBJ databases">
        <title>Phylogenomic reconstructions and comparative analyses of Kickxellomycotina fungi.</title>
        <authorList>
            <person name="Reynolds N.K."/>
            <person name="Stajich J.E."/>
            <person name="Barry K."/>
            <person name="Grigoriev I.V."/>
            <person name="Crous P."/>
            <person name="Smith M.E."/>
        </authorList>
    </citation>
    <scope>NUCLEOTIDE SEQUENCE</scope>
    <source>
        <strain evidence="3">RSA 861</strain>
    </source>
</reference>
<feature type="region of interest" description="Disordered" evidence="1">
    <location>
        <begin position="357"/>
        <end position="413"/>
    </location>
</feature>
<dbReference type="GO" id="GO:0036503">
    <property type="term" value="P:ERAD pathway"/>
    <property type="evidence" value="ECO:0007669"/>
    <property type="project" value="TreeGrafter"/>
</dbReference>
<dbReference type="CDD" id="cd01767">
    <property type="entry name" value="UBX"/>
    <property type="match status" value="1"/>
</dbReference>
<evidence type="ECO:0000313" key="4">
    <source>
        <dbReference type="Proteomes" id="UP001150569"/>
    </source>
</evidence>
<feature type="compositionally biased region" description="Polar residues" evidence="1">
    <location>
        <begin position="366"/>
        <end position="377"/>
    </location>
</feature>
<dbReference type="PROSITE" id="PS50033">
    <property type="entry name" value="UBX"/>
    <property type="match status" value="1"/>
</dbReference>
<dbReference type="SUPFAM" id="SSF54236">
    <property type="entry name" value="Ubiquitin-like"/>
    <property type="match status" value="1"/>
</dbReference>
<dbReference type="EMBL" id="JANBPT010000161">
    <property type="protein sequence ID" value="KAJ1926592.1"/>
    <property type="molecule type" value="Genomic_DNA"/>
</dbReference>
<keyword evidence="4" id="KW-1185">Reference proteome</keyword>
<feature type="compositionally biased region" description="Low complexity" evidence="1">
    <location>
        <begin position="143"/>
        <end position="174"/>
    </location>
</feature>
<evidence type="ECO:0000256" key="1">
    <source>
        <dbReference type="SAM" id="MobiDB-lite"/>
    </source>
</evidence>